<reference evidence="1" key="1">
    <citation type="submission" date="2018-08" db="EMBL/GenBank/DDBJ databases">
        <authorList>
            <person name="Jin W."/>
            <person name="Wang H."/>
            <person name="Yang Y."/>
            <person name="Li M."/>
            <person name="Liu J."/>
        </authorList>
    </citation>
    <scope>NUCLEOTIDE SEQUENCE</scope>
    <source>
        <strain evidence="1">AESS21</strain>
    </source>
</reference>
<gene>
    <name evidence="1" type="ORF">DYI23_06295</name>
</gene>
<evidence type="ECO:0000313" key="1">
    <source>
        <dbReference type="EMBL" id="MBS8259823.1"/>
    </source>
</evidence>
<sequence length="73" mass="8411">MNFKFKKSKVSGNQLSKAAFQLYPLLGRLECLDGRVDAYIASRISSKLRRKIDQAHDGRQQLLRCRSQLRGDE</sequence>
<evidence type="ECO:0000313" key="2">
    <source>
        <dbReference type="Proteomes" id="UP000705379"/>
    </source>
</evidence>
<dbReference type="Proteomes" id="UP000705379">
    <property type="component" value="Unassembled WGS sequence"/>
</dbReference>
<dbReference type="AlphaFoldDB" id="A0A944GRL3"/>
<comment type="caution">
    <text evidence="1">The sequence shown here is derived from an EMBL/GenBank/DDBJ whole genome shotgun (WGS) entry which is preliminary data.</text>
</comment>
<organism evidence="1 2">
    <name type="scientific">Roseibium polysiphoniae</name>
    <dbReference type="NCBI Taxonomy" id="2571221"/>
    <lineage>
        <taxon>Bacteria</taxon>
        <taxon>Pseudomonadati</taxon>
        <taxon>Pseudomonadota</taxon>
        <taxon>Alphaproteobacteria</taxon>
        <taxon>Hyphomicrobiales</taxon>
        <taxon>Stappiaceae</taxon>
        <taxon>Roseibium</taxon>
    </lineage>
</organism>
<protein>
    <submittedName>
        <fullName evidence="1">Uncharacterized protein</fullName>
    </submittedName>
</protein>
<proteinExistence type="predicted"/>
<name>A0A944GRL3_9HYPH</name>
<reference evidence="1" key="2">
    <citation type="journal article" date="2021" name="Microorganisms">
        <title>Bacterial Dimethylsulfoniopropionate Biosynthesis in the East China Sea.</title>
        <authorList>
            <person name="Liu J."/>
            <person name="Zhang Y."/>
            <person name="Liu J."/>
            <person name="Zhong H."/>
            <person name="Williams B.T."/>
            <person name="Zheng Y."/>
            <person name="Curson A.R.J."/>
            <person name="Sun C."/>
            <person name="Sun H."/>
            <person name="Song D."/>
            <person name="Wagner Mackenzie B."/>
            <person name="Bermejo Martinez A."/>
            <person name="Todd J.D."/>
            <person name="Zhang X.H."/>
        </authorList>
    </citation>
    <scope>NUCLEOTIDE SEQUENCE</scope>
    <source>
        <strain evidence="1">AESS21</strain>
    </source>
</reference>
<dbReference type="EMBL" id="QTKU01000001">
    <property type="protein sequence ID" value="MBS8259823.1"/>
    <property type="molecule type" value="Genomic_DNA"/>
</dbReference>
<accession>A0A944GRL3</accession>